<dbReference type="EMBL" id="HG739656">
    <property type="protein sequence ID" value="CDP19620.1"/>
    <property type="molecule type" value="Genomic_DNA"/>
</dbReference>
<keyword evidence="1" id="KW-0472">Membrane</keyword>
<keyword evidence="1" id="KW-1133">Transmembrane helix</keyword>
<evidence type="ECO:0000313" key="2">
    <source>
        <dbReference type="EMBL" id="CDP19620.1"/>
    </source>
</evidence>
<dbReference type="InParanoid" id="A0A068VFM7"/>
<organism evidence="2 3">
    <name type="scientific">Coffea canephora</name>
    <name type="common">Robusta coffee</name>
    <dbReference type="NCBI Taxonomy" id="49390"/>
    <lineage>
        <taxon>Eukaryota</taxon>
        <taxon>Viridiplantae</taxon>
        <taxon>Streptophyta</taxon>
        <taxon>Embryophyta</taxon>
        <taxon>Tracheophyta</taxon>
        <taxon>Spermatophyta</taxon>
        <taxon>Magnoliopsida</taxon>
        <taxon>eudicotyledons</taxon>
        <taxon>Gunneridae</taxon>
        <taxon>Pentapetalae</taxon>
        <taxon>asterids</taxon>
        <taxon>lamiids</taxon>
        <taxon>Gentianales</taxon>
        <taxon>Rubiaceae</taxon>
        <taxon>Ixoroideae</taxon>
        <taxon>Gardenieae complex</taxon>
        <taxon>Bertiereae - Coffeeae clade</taxon>
        <taxon>Coffeeae</taxon>
        <taxon>Coffea</taxon>
    </lineage>
</organism>
<gene>
    <name evidence="2" type="ORF">GSCOC_T00008682001</name>
</gene>
<keyword evidence="1" id="KW-0812">Transmembrane</keyword>
<reference evidence="3" key="1">
    <citation type="journal article" date="2014" name="Science">
        <title>The coffee genome provides insight into the convergent evolution of caffeine biosynthesis.</title>
        <authorList>
            <person name="Denoeud F."/>
            <person name="Carretero-Paulet L."/>
            <person name="Dereeper A."/>
            <person name="Droc G."/>
            <person name="Guyot R."/>
            <person name="Pietrella M."/>
            <person name="Zheng C."/>
            <person name="Alberti A."/>
            <person name="Anthony F."/>
            <person name="Aprea G."/>
            <person name="Aury J.M."/>
            <person name="Bento P."/>
            <person name="Bernard M."/>
            <person name="Bocs S."/>
            <person name="Campa C."/>
            <person name="Cenci A."/>
            <person name="Combes M.C."/>
            <person name="Crouzillat D."/>
            <person name="Da Silva C."/>
            <person name="Daddiego L."/>
            <person name="De Bellis F."/>
            <person name="Dussert S."/>
            <person name="Garsmeur O."/>
            <person name="Gayraud T."/>
            <person name="Guignon V."/>
            <person name="Jahn K."/>
            <person name="Jamilloux V."/>
            <person name="Joet T."/>
            <person name="Labadie K."/>
            <person name="Lan T."/>
            <person name="Leclercq J."/>
            <person name="Lepelley M."/>
            <person name="Leroy T."/>
            <person name="Li L.T."/>
            <person name="Librado P."/>
            <person name="Lopez L."/>
            <person name="Munoz A."/>
            <person name="Noel B."/>
            <person name="Pallavicini A."/>
            <person name="Perrotta G."/>
            <person name="Poncet V."/>
            <person name="Pot D."/>
            <person name="Priyono X."/>
            <person name="Rigoreau M."/>
            <person name="Rouard M."/>
            <person name="Rozas J."/>
            <person name="Tranchant-Dubreuil C."/>
            <person name="VanBuren R."/>
            <person name="Zhang Q."/>
            <person name="Andrade A.C."/>
            <person name="Argout X."/>
            <person name="Bertrand B."/>
            <person name="de Kochko A."/>
            <person name="Graziosi G."/>
            <person name="Henry R.J."/>
            <person name="Jayarama X."/>
            <person name="Ming R."/>
            <person name="Nagai C."/>
            <person name="Rounsley S."/>
            <person name="Sankoff D."/>
            <person name="Giuliano G."/>
            <person name="Albert V.A."/>
            <person name="Wincker P."/>
            <person name="Lashermes P."/>
        </authorList>
    </citation>
    <scope>NUCLEOTIDE SEQUENCE [LARGE SCALE GENOMIC DNA]</scope>
    <source>
        <strain evidence="3">cv. DH200-94</strain>
    </source>
</reference>
<dbReference type="Proteomes" id="UP000295252">
    <property type="component" value="Unassembled WGS sequence"/>
</dbReference>
<proteinExistence type="predicted"/>
<dbReference type="Gramene" id="CDP19620">
    <property type="protein sequence ID" value="CDP19620"/>
    <property type="gene ID" value="GSCOC_T00008682001"/>
</dbReference>
<name>A0A068VFM7_COFCA</name>
<evidence type="ECO:0000313" key="3">
    <source>
        <dbReference type="Proteomes" id="UP000295252"/>
    </source>
</evidence>
<feature type="transmembrane region" description="Helical" evidence="1">
    <location>
        <begin position="42"/>
        <end position="61"/>
    </location>
</feature>
<accession>A0A068VFM7</accession>
<sequence>MHIYMYGSHEPVNCGTFDAYAFWSVVFLRQQPNPSAFSEAEFLDFTVVFSAFVIFCWMKIYESV</sequence>
<keyword evidence="3" id="KW-1185">Reference proteome</keyword>
<dbReference type="AlphaFoldDB" id="A0A068VFM7"/>
<evidence type="ECO:0000256" key="1">
    <source>
        <dbReference type="SAM" id="Phobius"/>
    </source>
</evidence>
<protein>
    <submittedName>
        <fullName evidence="2">DH200=94 genomic scaffold, scaffold_572</fullName>
    </submittedName>
</protein>